<feature type="compositionally biased region" description="Acidic residues" evidence="1">
    <location>
        <begin position="578"/>
        <end position="590"/>
    </location>
</feature>
<proteinExistence type="predicted"/>
<keyword evidence="2" id="KW-0732">Signal</keyword>
<reference evidence="3" key="1">
    <citation type="journal article" date="2014" name="Int. J. Syst. Evol. Microbiol.">
        <title>Complete genome sequence of Corynebacterium casei LMG S-19264T (=DSM 44701T), isolated from a smear-ripened cheese.</title>
        <authorList>
            <consortium name="US DOE Joint Genome Institute (JGI-PGF)"/>
            <person name="Walter F."/>
            <person name="Albersmeier A."/>
            <person name="Kalinowski J."/>
            <person name="Ruckert C."/>
        </authorList>
    </citation>
    <scope>NUCLEOTIDE SEQUENCE</scope>
    <source>
        <strain evidence="3">CGMCC 1.15388</strain>
    </source>
</reference>
<organism evidence="3 4">
    <name type="scientific">Nesterenkonia cremea</name>
    <dbReference type="NCBI Taxonomy" id="1882340"/>
    <lineage>
        <taxon>Bacteria</taxon>
        <taxon>Bacillati</taxon>
        <taxon>Actinomycetota</taxon>
        <taxon>Actinomycetes</taxon>
        <taxon>Micrococcales</taxon>
        <taxon>Micrococcaceae</taxon>
        <taxon>Nesterenkonia</taxon>
    </lineage>
</organism>
<feature type="signal peptide" evidence="2">
    <location>
        <begin position="1"/>
        <end position="29"/>
    </location>
</feature>
<evidence type="ECO:0000256" key="1">
    <source>
        <dbReference type="SAM" id="MobiDB-lite"/>
    </source>
</evidence>
<name>A0A917AQT9_9MICC</name>
<sequence length="607" mass="68081">MSAWMKRPVGVVLSAGLLLGVLGAPPAAAYSSPDQVPDPFQDYSAQDYADALWNLETTTDVRTHERESRGDCDVQRYTVNHPLGLEPEQTYVHVLSPDGTWCDGSDGDELREEFDARDEEDENFHHGVPYENTEQRVPYYGTWEDTTGNGHHSRTEIHARDLGNSTFTVSGTYWDHYSGQMVDVGETETHAEHMIPVGHTWPEMQHRSREARVAYYNDHMNLTSTIGWINREKSGHTPSEWMPSAESAHCAYAMTWTHISNKHEVSLFQRDVDHLRDQLWDCLQDELPDDAETLPGDRSPDLDWQEPAPAAGGEITDGDGGGPRSGLSGLDLADALWNLENQVPVRSVERESRGDCDLQTYTVSPPRRGEETTYARAISEDNDTCDGEDGDTLREELDEQAEGDDSFFHGSPLSGQRREHFGYWSTPEEGEPNTRHRVLARDLDEVVWNSTETGVVSGEYTDPYTGQEAEHSGAGTQLDHILPVEHAWIEMEHRPREERVGFYNDVQNLLAVPAETQEDRGVQAPRDWMPEYEVFQCRYAAAWVHAAASHEISLFASDVEVLRESLYTCLQEAASGDGEGEAGEDGDDGALEPSRRSDLDWPTHAPQ</sequence>
<comment type="caution">
    <text evidence="3">The sequence shown here is derived from an EMBL/GenBank/DDBJ whole genome shotgun (WGS) entry which is preliminary data.</text>
</comment>
<dbReference type="Proteomes" id="UP000633136">
    <property type="component" value="Unassembled WGS sequence"/>
</dbReference>
<keyword evidence="4" id="KW-1185">Reference proteome</keyword>
<accession>A0A917AQT9</accession>
<dbReference type="PANTHER" id="PTHR24094">
    <property type="entry name" value="SECRETED PROTEIN"/>
    <property type="match status" value="1"/>
</dbReference>
<feature type="region of interest" description="Disordered" evidence="1">
    <location>
        <begin position="288"/>
        <end position="327"/>
    </location>
</feature>
<dbReference type="RefSeq" id="WP_229658835.1">
    <property type="nucleotide sequence ID" value="NZ_BMIS01000004.1"/>
</dbReference>
<dbReference type="EMBL" id="BMIS01000004">
    <property type="protein sequence ID" value="GGE65983.1"/>
    <property type="molecule type" value="Genomic_DNA"/>
</dbReference>
<evidence type="ECO:0008006" key="5">
    <source>
        <dbReference type="Google" id="ProtNLM"/>
    </source>
</evidence>
<gene>
    <name evidence="3" type="ORF">GCM10011401_11550</name>
</gene>
<evidence type="ECO:0000313" key="3">
    <source>
        <dbReference type="EMBL" id="GGE65983.1"/>
    </source>
</evidence>
<protein>
    <recommendedName>
        <fullName evidence="5">DUF1524 domain-containing protein</fullName>
    </recommendedName>
</protein>
<reference evidence="3" key="2">
    <citation type="submission" date="2020-09" db="EMBL/GenBank/DDBJ databases">
        <authorList>
            <person name="Sun Q."/>
            <person name="Zhou Y."/>
        </authorList>
    </citation>
    <scope>NUCLEOTIDE SEQUENCE</scope>
    <source>
        <strain evidence="3">CGMCC 1.15388</strain>
    </source>
</reference>
<evidence type="ECO:0000256" key="2">
    <source>
        <dbReference type="SAM" id="SignalP"/>
    </source>
</evidence>
<dbReference type="AlphaFoldDB" id="A0A917AQT9"/>
<evidence type="ECO:0000313" key="4">
    <source>
        <dbReference type="Proteomes" id="UP000633136"/>
    </source>
</evidence>
<dbReference type="PANTHER" id="PTHR24094:SF15">
    <property type="entry name" value="AMP-DEPENDENT SYNTHETASE_LIGASE DOMAIN-CONTAINING PROTEIN-RELATED"/>
    <property type="match status" value="1"/>
</dbReference>
<feature type="region of interest" description="Disordered" evidence="1">
    <location>
        <begin position="573"/>
        <end position="607"/>
    </location>
</feature>
<feature type="chain" id="PRO_5038008096" description="DUF1524 domain-containing protein" evidence="2">
    <location>
        <begin position="30"/>
        <end position="607"/>
    </location>
</feature>